<protein>
    <submittedName>
        <fullName evidence="1">Uncharacterized protein</fullName>
    </submittedName>
</protein>
<dbReference type="Proteomes" id="UP001233999">
    <property type="component" value="Unassembled WGS sequence"/>
</dbReference>
<name>A0AAD7Z6D1_DIPPU</name>
<reference evidence="1" key="2">
    <citation type="submission" date="2023-05" db="EMBL/GenBank/DDBJ databases">
        <authorList>
            <person name="Fouks B."/>
        </authorList>
    </citation>
    <scope>NUCLEOTIDE SEQUENCE</scope>
    <source>
        <strain evidence="1">Stay&amp;Tobe</strain>
        <tissue evidence="1">Testes</tissue>
    </source>
</reference>
<dbReference type="EMBL" id="JASPKZ010010491">
    <property type="protein sequence ID" value="KAJ9574313.1"/>
    <property type="molecule type" value="Genomic_DNA"/>
</dbReference>
<accession>A0AAD7Z6D1</accession>
<keyword evidence="2" id="KW-1185">Reference proteome</keyword>
<organism evidence="1 2">
    <name type="scientific">Diploptera punctata</name>
    <name type="common">Pacific beetle cockroach</name>
    <dbReference type="NCBI Taxonomy" id="6984"/>
    <lineage>
        <taxon>Eukaryota</taxon>
        <taxon>Metazoa</taxon>
        <taxon>Ecdysozoa</taxon>
        <taxon>Arthropoda</taxon>
        <taxon>Hexapoda</taxon>
        <taxon>Insecta</taxon>
        <taxon>Pterygota</taxon>
        <taxon>Neoptera</taxon>
        <taxon>Polyneoptera</taxon>
        <taxon>Dictyoptera</taxon>
        <taxon>Blattodea</taxon>
        <taxon>Blaberoidea</taxon>
        <taxon>Blaberidae</taxon>
        <taxon>Diplopterinae</taxon>
        <taxon>Diploptera</taxon>
    </lineage>
</organism>
<proteinExistence type="predicted"/>
<evidence type="ECO:0000313" key="1">
    <source>
        <dbReference type="EMBL" id="KAJ9574313.1"/>
    </source>
</evidence>
<gene>
    <name evidence="1" type="ORF">L9F63_026041</name>
</gene>
<dbReference type="AlphaFoldDB" id="A0AAD7Z6D1"/>
<comment type="caution">
    <text evidence="1">The sequence shown here is derived from an EMBL/GenBank/DDBJ whole genome shotgun (WGS) entry which is preliminary data.</text>
</comment>
<sequence length="285" mass="30998">MSGAAHHPWTGYHRRSYPYDQYSRLPYAATPYPGFRTTGLSFHKQGLDRTLFDTTSVPTSGFVTGPGTDKKPGLRYAYWTYSPIPDSYKMSKVLKSRPVECKPKREPAVELSNCMNSKYQPQDVKPGVIVDHHMTDVSMDTTGVVGTFSVDSLMTGGSRGSSPQHLTYTGARVQGGTMYSYHCAGQYHQGIMHQDDLLVPHHLHVQFSGGRHPAAAGAAAWYTTAEVSESTPGGGSSGFRDLFDAVPNPSCQLGFRSAAVSASPPATSAAYRTAASYYQQDCSKY</sequence>
<reference evidence="1" key="1">
    <citation type="journal article" date="2023" name="IScience">
        <title>Live-bearing cockroach genome reveals convergent evolutionary mechanisms linked to viviparity in insects and beyond.</title>
        <authorList>
            <person name="Fouks B."/>
            <person name="Harrison M.C."/>
            <person name="Mikhailova A.A."/>
            <person name="Marchal E."/>
            <person name="English S."/>
            <person name="Carruthers M."/>
            <person name="Jennings E.C."/>
            <person name="Chiamaka E.L."/>
            <person name="Frigard R.A."/>
            <person name="Pippel M."/>
            <person name="Attardo G.M."/>
            <person name="Benoit J.B."/>
            <person name="Bornberg-Bauer E."/>
            <person name="Tobe S.S."/>
        </authorList>
    </citation>
    <scope>NUCLEOTIDE SEQUENCE</scope>
    <source>
        <strain evidence="1">Stay&amp;Tobe</strain>
    </source>
</reference>
<evidence type="ECO:0000313" key="2">
    <source>
        <dbReference type="Proteomes" id="UP001233999"/>
    </source>
</evidence>